<accession>A0ABN3YR97</accession>
<comment type="function">
    <text evidence="6">Could methylate the ribose at the nucleotide 34 wobble position in tRNA.</text>
</comment>
<comment type="subcellular location">
    <subcellularLocation>
        <location evidence="6">Cytoplasm</location>
    </subcellularLocation>
</comment>
<dbReference type="Pfam" id="PF00588">
    <property type="entry name" value="SpoU_methylase"/>
    <property type="match status" value="1"/>
</dbReference>
<protein>
    <recommendedName>
        <fullName evidence="6">Putative tRNA (cytidine(34)-2'-O)-methyltransferase</fullName>
        <ecNumber evidence="6">2.1.1.207</ecNumber>
    </recommendedName>
    <alternativeName>
        <fullName evidence="6">tRNA (cytidine/uridine-2'-O-)-methyltransferase</fullName>
    </alternativeName>
</protein>
<dbReference type="SUPFAM" id="SSF75217">
    <property type="entry name" value="alpha/beta knot"/>
    <property type="match status" value="1"/>
</dbReference>
<reference evidence="8" key="1">
    <citation type="submission" date="2002-05" db="EMBL/GenBank/DDBJ databases">
        <title>The genome sequence of Chlamydia pneumoniae TW183 and comparison with other Chlamydia strains based on whole genome sequence analysis.</title>
        <authorList>
            <person name="Geng M.M."/>
            <person name="Schuhmacher A."/>
            <person name="Muehldorfer I."/>
            <person name="Bensch K.W."/>
            <person name="Schaefer K.P."/>
            <person name="Schneider S."/>
            <person name="Pohl T."/>
            <person name="Essig A."/>
            <person name="Marre R."/>
            <person name="Melchers K."/>
        </authorList>
    </citation>
    <scope>NUCLEOTIDE SEQUENCE [LARGE SCALE GENOMIC DNA]</scope>
    <source>
        <strain evidence="8">TW-183</strain>
    </source>
</reference>
<feature type="domain" description="tRNA/rRNA methyltransferase SpoU type" evidence="7">
    <location>
        <begin position="2"/>
        <end position="140"/>
    </location>
</feature>
<dbReference type="PANTHER" id="PTHR42971:SF1">
    <property type="entry name" value="TRNA (CYTIDINE(34)-2'-O)-METHYLTRANSFERASE"/>
    <property type="match status" value="1"/>
</dbReference>
<keyword evidence="3 6" id="KW-0808">Transferase</keyword>
<feature type="binding site" evidence="6">
    <location>
        <position position="128"/>
    </location>
    <ligand>
        <name>S-adenosyl-L-methionine</name>
        <dbReference type="ChEBI" id="CHEBI:59789"/>
    </ligand>
</feature>
<feature type="binding site" evidence="6">
    <location>
        <position position="120"/>
    </location>
    <ligand>
        <name>S-adenosyl-L-methionine</name>
        <dbReference type="ChEBI" id="CHEBI:59789"/>
    </ligand>
</feature>
<gene>
    <name evidence="8" type="ordered locus">CpB0686</name>
</gene>
<dbReference type="InterPro" id="IPR016914">
    <property type="entry name" value="TrmL"/>
</dbReference>
<keyword evidence="5 6" id="KW-0819">tRNA processing</keyword>
<dbReference type="RefSeq" id="WP_010883298.1">
    <property type="nucleotide sequence ID" value="NC_005043.1"/>
</dbReference>
<organism evidence="8 9">
    <name type="scientific">Chlamydia pneumoniae</name>
    <name type="common">Chlamydophila pneumoniae</name>
    <dbReference type="NCBI Taxonomy" id="83558"/>
    <lineage>
        <taxon>Bacteria</taxon>
        <taxon>Pseudomonadati</taxon>
        <taxon>Chlamydiota</taxon>
        <taxon>Chlamydiia</taxon>
        <taxon>Chlamydiales</taxon>
        <taxon>Chlamydiaceae</taxon>
        <taxon>Chlamydia/Chlamydophila group</taxon>
        <taxon>Chlamydia</taxon>
    </lineage>
</organism>
<evidence type="ECO:0000256" key="1">
    <source>
        <dbReference type="ARBA" id="ARBA00022490"/>
    </source>
</evidence>
<evidence type="ECO:0000256" key="6">
    <source>
        <dbReference type="HAMAP-Rule" id="MF_01885"/>
    </source>
</evidence>
<dbReference type="InterPro" id="IPR001537">
    <property type="entry name" value="SpoU_MeTrfase"/>
</dbReference>
<dbReference type="EMBL" id="AE009440">
    <property type="protein sequence ID" value="AAP98615.1"/>
    <property type="molecule type" value="Genomic_DNA"/>
</dbReference>
<feature type="binding site" evidence="6">
    <location>
        <position position="77"/>
    </location>
    <ligand>
        <name>S-adenosyl-L-methionine</name>
        <dbReference type="ChEBI" id="CHEBI:59789"/>
    </ligand>
</feature>
<dbReference type="PANTHER" id="PTHR42971">
    <property type="entry name" value="TRNA (CYTIDINE(34)-2'-O)-METHYLTRANSFERASE"/>
    <property type="match status" value="1"/>
</dbReference>
<dbReference type="Gene3D" id="3.40.1280.10">
    <property type="match status" value="1"/>
</dbReference>
<comment type="similarity">
    <text evidence="6">Belongs to the class IV-like SAM-binding methyltransferase superfamily. RNA methyltransferase TrmH family. TrmL subfamily.</text>
</comment>
<dbReference type="GeneID" id="45050711"/>
<dbReference type="GO" id="GO:0008168">
    <property type="term" value="F:methyltransferase activity"/>
    <property type="evidence" value="ECO:0007669"/>
    <property type="project" value="UniProtKB-KW"/>
</dbReference>
<feature type="binding site" evidence="6">
    <location>
        <position position="99"/>
    </location>
    <ligand>
        <name>S-adenosyl-L-methionine</name>
        <dbReference type="ChEBI" id="CHEBI:59789"/>
    </ligand>
</feature>
<evidence type="ECO:0000256" key="4">
    <source>
        <dbReference type="ARBA" id="ARBA00022691"/>
    </source>
</evidence>
<evidence type="ECO:0000256" key="5">
    <source>
        <dbReference type="ARBA" id="ARBA00022694"/>
    </source>
</evidence>
<evidence type="ECO:0000259" key="7">
    <source>
        <dbReference type="Pfam" id="PF00588"/>
    </source>
</evidence>
<evidence type="ECO:0000313" key="9">
    <source>
        <dbReference type="Proteomes" id="UP000000424"/>
    </source>
</evidence>
<dbReference type="HAMAP" id="MF_01885">
    <property type="entry name" value="tRNA_methyltr_TrmL"/>
    <property type="match status" value="1"/>
</dbReference>
<name>A0ABN3YR97_CHLPN</name>
<evidence type="ECO:0000256" key="2">
    <source>
        <dbReference type="ARBA" id="ARBA00022603"/>
    </source>
</evidence>
<sequence length="156" mass="17337">MRVVLHCPDIPQNTGNIGRTCVALGAELILVRPLGFSLADKFVKRAGMDYWDKLQLTVVDSIEEALHDVPEDQIFCLSTKGSASYTEFSLPSSGTYVFGSESKGLPKEILKKYYKNCLRIPMQQDIRSLNLATSVGIVLYEVVRQKTVALQKNPTV</sequence>
<keyword evidence="1 6" id="KW-0963">Cytoplasm</keyword>
<dbReference type="EC" id="2.1.1.207" evidence="6"/>
<dbReference type="CDD" id="cd18094">
    <property type="entry name" value="SpoU-like_TrmL"/>
    <property type="match status" value="1"/>
</dbReference>
<dbReference type="GO" id="GO:0032259">
    <property type="term" value="P:methylation"/>
    <property type="evidence" value="ECO:0007669"/>
    <property type="project" value="UniProtKB-KW"/>
</dbReference>
<dbReference type="InterPro" id="IPR029028">
    <property type="entry name" value="Alpha/beta_knot_MTases"/>
</dbReference>
<proteinExistence type="inferred from homology"/>
<dbReference type="PIRSF" id="PIRSF029256">
    <property type="entry name" value="SpoU_TrmH_prd"/>
    <property type="match status" value="1"/>
</dbReference>
<comment type="catalytic activity">
    <reaction evidence="6">
        <text>cytidine(34) in tRNA + S-adenosyl-L-methionine = 2'-O-methylcytidine(34) in tRNA + S-adenosyl-L-homocysteine + H(+)</text>
        <dbReference type="Rhea" id="RHEA:43084"/>
        <dbReference type="Rhea" id="RHEA-COMP:10331"/>
        <dbReference type="Rhea" id="RHEA-COMP:10332"/>
        <dbReference type="ChEBI" id="CHEBI:15378"/>
        <dbReference type="ChEBI" id="CHEBI:57856"/>
        <dbReference type="ChEBI" id="CHEBI:59789"/>
        <dbReference type="ChEBI" id="CHEBI:74495"/>
        <dbReference type="ChEBI" id="CHEBI:82748"/>
        <dbReference type="EC" id="2.1.1.207"/>
    </reaction>
</comment>
<evidence type="ECO:0000313" key="8">
    <source>
        <dbReference type="EMBL" id="AAP98615.1"/>
    </source>
</evidence>
<keyword evidence="9" id="KW-1185">Reference proteome</keyword>
<evidence type="ECO:0000256" key="3">
    <source>
        <dbReference type="ARBA" id="ARBA00022679"/>
    </source>
</evidence>
<keyword evidence="4 6" id="KW-0949">S-adenosyl-L-methionine</keyword>
<keyword evidence="2 6" id="KW-0489">Methyltransferase</keyword>
<dbReference type="InterPro" id="IPR029026">
    <property type="entry name" value="tRNA_m1G_MTases_N"/>
</dbReference>
<dbReference type="Proteomes" id="UP000000424">
    <property type="component" value="Chromosome"/>
</dbReference>
<comment type="catalytic activity">
    <reaction evidence="6">
        <text>5-carboxymethylaminomethyluridine(34) in tRNA(Leu) + S-adenosyl-L-methionine = 5-carboxymethylaminomethyl-2'-O-methyluridine(34) in tRNA(Leu) + S-adenosyl-L-homocysteine + H(+)</text>
        <dbReference type="Rhea" id="RHEA:43088"/>
        <dbReference type="Rhea" id="RHEA-COMP:10333"/>
        <dbReference type="Rhea" id="RHEA-COMP:10334"/>
        <dbReference type="ChEBI" id="CHEBI:15378"/>
        <dbReference type="ChEBI" id="CHEBI:57856"/>
        <dbReference type="ChEBI" id="CHEBI:59789"/>
        <dbReference type="ChEBI" id="CHEBI:74508"/>
        <dbReference type="ChEBI" id="CHEBI:74511"/>
        <dbReference type="EC" id="2.1.1.207"/>
    </reaction>
</comment>